<feature type="transmembrane region" description="Helical" evidence="10">
    <location>
        <begin position="851"/>
        <end position="871"/>
    </location>
</feature>
<comment type="subcellular location">
    <subcellularLocation>
        <location evidence="1">Membrane</location>
        <topology evidence="1">Multi-pass membrane protein</topology>
    </subcellularLocation>
</comment>
<feature type="transmembrane region" description="Helical" evidence="10">
    <location>
        <begin position="1064"/>
        <end position="1082"/>
    </location>
</feature>
<feature type="domain" description="ABC transmembrane type-1" evidence="12">
    <location>
        <begin position="157"/>
        <end position="372"/>
    </location>
</feature>
<dbReference type="CDD" id="cd03250">
    <property type="entry name" value="ABCC_MRP_domain1"/>
    <property type="match status" value="1"/>
</dbReference>
<dbReference type="SMART" id="SM00382">
    <property type="entry name" value="AAA"/>
    <property type="match status" value="2"/>
</dbReference>
<dbReference type="Pfam" id="PF00005">
    <property type="entry name" value="ABC_tran"/>
    <property type="match status" value="2"/>
</dbReference>
<evidence type="ECO:0000256" key="4">
    <source>
        <dbReference type="ARBA" id="ARBA00022737"/>
    </source>
</evidence>
<feature type="domain" description="ABC transmembrane type-1" evidence="12">
    <location>
        <begin position="816"/>
        <end position="1090"/>
    </location>
</feature>
<feature type="region of interest" description="Disordered" evidence="9">
    <location>
        <begin position="472"/>
        <end position="523"/>
    </location>
</feature>
<keyword evidence="8 10" id="KW-0472">Membrane</keyword>
<comment type="caution">
    <text evidence="13">The sequence shown here is derived from an EMBL/GenBank/DDBJ whole genome shotgun (WGS) entry which is preliminary data.</text>
</comment>
<dbReference type="Gene3D" id="1.20.1560.10">
    <property type="entry name" value="ABC transporter type 1, transmembrane domain"/>
    <property type="match status" value="2"/>
</dbReference>
<dbReference type="FunFam" id="1.20.1560.10:FF:000013">
    <property type="entry name" value="ABC transporter C family member 2"/>
    <property type="match status" value="1"/>
</dbReference>
<dbReference type="InterPro" id="IPR003593">
    <property type="entry name" value="AAA+_ATPase"/>
</dbReference>
<dbReference type="InterPro" id="IPR044726">
    <property type="entry name" value="ABCC_6TM_D2"/>
</dbReference>
<dbReference type="PROSITE" id="PS50929">
    <property type="entry name" value="ABC_TM1F"/>
    <property type="match status" value="2"/>
</dbReference>
<dbReference type="Pfam" id="PF00664">
    <property type="entry name" value="ABC_membrane"/>
    <property type="match status" value="2"/>
</dbReference>
<dbReference type="GO" id="GO:0140359">
    <property type="term" value="F:ABC-type transporter activity"/>
    <property type="evidence" value="ECO:0007669"/>
    <property type="project" value="InterPro"/>
</dbReference>
<dbReference type="FunFam" id="3.40.50.300:FF:000997">
    <property type="entry name" value="Multidrug resistance-associated protein 1"/>
    <property type="match status" value="1"/>
</dbReference>
<evidence type="ECO:0000259" key="12">
    <source>
        <dbReference type="PROSITE" id="PS50929"/>
    </source>
</evidence>
<evidence type="ECO:0000256" key="5">
    <source>
        <dbReference type="ARBA" id="ARBA00022741"/>
    </source>
</evidence>
<evidence type="ECO:0000313" key="14">
    <source>
        <dbReference type="Proteomes" id="UP000324800"/>
    </source>
</evidence>
<dbReference type="OrthoDB" id="6500128at2759"/>
<feature type="transmembrane region" description="Helical" evidence="10">
    <location>
        <begin position="1035"/>
        <end position="1058"/>
    </location>
</feature>
<sequence length="1392" mass="156338">MSARKVFDDQADLLETPQNGIRTKRNLEEKHPFILNIFYCFFLPFVCRVKPITDDDIYEVQSDDRCDITTQKASQGWQPSYSQYLIEKAQYDQLMSENPDAQLKPPARPSLLKVLLFSLGNWKLLLAIFFMVISIGFQVCQPSLMKEVIKAVMIKSHLRSGLAGIIYKKTLLLNITSQSNIDTGRLLSLLSTDTNQIAMMFPMFFQMAVLPIQIFVPFGFICYEWGWSGLTSIGALILTFPFQAMVLPMLLKAMKGYLAHNDIRNKVTNETLQGMRVVKLSGLENVFQQRVEDTREVQLNDIFYLTLSMQLLMAIMNTTPQVVNISTMAVYIATHDVPQLMFPVLVMPTMGYLSMMTMPLQMMTMIVQAVSMVMLSIGRILDFLILPELKVEAQVAPDNQQIAVEFDSCSFVWGDPPEIPLEAREKEAIMKETQKRKKQMLKETANKKDLEMKQQKTQNSIINQQDINIINNNNSNSETNPIDLLPPITHINHSPSSSPSPSPYSSPSYSPSLTPSPTPTPFEIDINGKKVKVPTLHDISFKLPKGSLTMVIGAVGSGKSSVGAALIGDIEKQNGTIRVNGSIAYCPQAAWINNNTVRGNITFGNEYNEDKYNKVVHVCALESDFQTLAAGDMTAIGEKGVNLSGGQKARIQLARAVYSDRDIYILDDPLSAVDAHVGRFLLEECIEGRLKGKTRLLMTNQLQFIDRADNIILLNKGRIAAQGTSKELKEQGIDFDEFIIKSSNKNKKSKHHHHQDKQQKNEDNKDKEIEKKVEKETEAAKQIMTEEEQETGSVPWSSYLKYILSLVPAPLVIPFLFITLISQGISVYQSWWMGTIGEPNQYSKISYHWKIGIYAFLCLGGLIFLIIRAIVSAFAVKRSNRVIHQELLSNVMNAPSSFFDTTPMGRILNRFTGDITITDQTLYMLWILVVSMWIMLVGQIVIIAIDTVWFLIIGGPALLLFFLLMLLYGRAARNLQRLEAISRSPVLSHFGETITGAGLSTIRAYHLENDWQKKFEKLNDRWSVRFVIFNEGKKWATLWSSIISTIVMAGVVIIGWNSMSASKLAVAITASLTFANIGVMIVQMQVDMQSRMTSYDRIRFYSTNLPQEVKRSSENPADPPKDWPKSGRIQFDNVTFRYRSGLPYVLKGVSFDLRGGEKIGVCGRTGAGKSSLLFALFRLVELDPKLQPKMIDLSTGFLVENDQTEEPNKGRVLIDEIDISKVDLSMVRRSIAIIPQDPTLFTGTLRYNLDIGGKYTNDDRLWEVLGMVEMRDVIAGLPLGLDTQVAEGGSNFSAGQRQLVCFGRAILNNCRIVVMDEATASVDVETDAKIQKTIKEQFVDKTVFVIAHRLNTIMNSDRIMVMDDGNVAEIDTPDNLKNNPDSSFNGLIRSLD</sequence>
<dbReference type="Gene3D" id="3.40.50.300">
    <property type="entry name" value="P-loop containing nucleotide triphosphate hydrolases"/>
    <property type="match status" value="2"/>
</dbReference>
<dbReference type="CDD" id="cd18580">
    <property type="entry name" value="ABC_6TM_ABCC_D2"/>
    <property type="match status" value="1"/>
</dbReference>
<proteinExistence type="predicted"/>
<keyword evidence="6" id="KW-0067">ATP-binding</keyword>
<dbReference type="InterPro" id="IPR011527">
    <property type="entry name" value="ABC1_TM_dom"/>
</dbReference>
<dbReference type="CDD" id="cd03244">
    <property type="entry name" value="ABCC_MRP_domain2"/>
    <property type="match status" value="1"/>
</dbReference>
<evidence type="ECO:0000256" key="7">
    <source>
        <dbReference type="ARBA" id="ARBA00022989"/>
    </source>
</evidence>
<evidence type="ECO:0000256" key="6">
    <source>
        <dbReference type="ARBA" id="ARBA00022840"/>
    </source>
</evidence>
<dbReference type="PROSITE" id="PS00211">
    <property type="entry name" value="ABC_TRANSPORTER_1"/>
    <property type="match status" value="2"/>
</dbReference>
<dbReference type="InterPro" id="IPR036640">
    <property type="entry name" value="ABC1_TM_sf"/>
</dbReference>
<evidence type="ECO:0000259" key="11">
    <source>
        <dbReference type="PROSITE" id="PS50893"/>
    </source>
</evidence>
<organism evidence="13 14">
    <name type="scientific">Streblomastix strix</name>
    <dbReference type="NCBI Taxonomy" id="222440"/>
    <lineage>
        <taxon>Eukaryota</taxon>
        <taxon>Metamonada</taxon>
        <taxon>Preaxostyla</taxon>
        <taxon>Oxymonadida</taxon>
        <taxon>Streblomastigidae</taxon>
        <taxon>Streblomastix</taxon>
    </lineage>
</organism>
<dbReference type="Proteomes" id="UP000324800">
    <property type="component" value="Unassembled WGS sequence"/>
</dbReference>
<dbReference type="GO" id="GO:0016887">
    <property type="term" value="F:ATP hydrolysis activity"/>
    <property type="evidence" value="ECO:0007669"/>
    <property type="project" value="InterPro"/>
</dbReference>
<evidence type="ECO:0000256" key="1">
    <source>
        <dbReference type="ARBA" id="ARBA00004141"/>
    </source>
</evidence>
<evidence type="ECO:0000313" key="13">
    <source>
        <dbReference type="EMBL" id="KAA6383301.1"/>
    </source>
</evidence>
<dbReference type="InterPro" id="IPR044746">
    <property type="entry name" value="ABCC_6TM_D1"/>
</dbReference>
<dbReference type="EMBL" id="SNRW01006320">
    <property type="protein sequence ID" value="KAA6383301.1"/>
    <property type="molecule type" value="Genomic_DNA"/>
</dbReference>
<feature type="region of interest" description="Disordered" evidence="9">
    <location>
        <begin position="745"/>
        <end position="779"/>
    </location>
</feature>
<dbReference type="InterPro" id="IPR017871">
    <property type="entry name" value="ABC_transporter-like_CS"/>
</dbReference>
<dbReference type="CDD" id="cd18579">
    <property type="entry name" value="ABC_6TM_ABCC_D1"/>
    <property type="match status" value="1"/>
</dbReference>
<feature type="transmembrane region" description="Helical" evidence="10">
    <location>
        <begin position="340"/>
        <end position="360"/>
    </location>
</feature>
<feature type="domain" description="ABC transporter" evidence="11">
    <location>
        <begin position="1129"/>
        <end position="1389"/>
    </location>
</feature>
<evidence type="ECO:0000256" key="10">
    <source>
        <dbReference type="SAM" id="Phobius"/>
    </source>
</evidence>
<feature type="transmembrane region" description="Helical" evidence="10">
    <location>
        <begin position="811"/>
        <end position="831"/>
    </location>
</feature>
<feature type="transmembrane region" description="Helical" evidence="10">
    <location>
        <begin position="230"/>
        <end position="251"/>
    </location>
</feature>
<dbReference type="PANTHER" id="PTHR24223:SF415">
    <property type="entry name" value="FI20190P1"/>
    <property type="match status" value="1"/>
</dbReference>
<reference evidence="13 14" key="1">
    <citation type="submission" date="2019-03" db="EMBL/GenBank/DDBJ databases">
        <title>Single cell metagenomics reveals metabolic interactions within the superorganism composed of flagellate Streblomastix strix and complex community of Bacteroidetes bacteria on its surface.</title>
        <authorList>
            <person name="Treitli S.C."/>
            <person name="Kolisko M."/>
            <person name="Husnik F."/>
            <person name="Keeling P."/>
            <person name="Hampl V."/>
        </authorList>
    </citation>
    <scope>NUCLEOTIDE SEQUENCE [LARGE SCALE GENOMIC DNA]</scope>
    <source>
        <strain evidence="13">ST1C</strain>
    </source>
</reference>
<name>A0A5J4VL43_9EUKA</name>
<evidence type="ECO:0000256" key="2">
    <source>
        <dbReference type="ARBA" id="ARBA00022448"/>
    </source>
</evidence>
<dbReference type="GO" id="GO:0005524">
    <property type="term" value="F:ATP binding"/>
    <property type="evidence" value="ECO:0007669"/>
    <property type="project" value="UniProtKB-KW"/>
</dbReference>
<evidence type="ECO:0000256" key="9">
    <source>
        <dbReference type="SAM" id="MobiDB-lite"/>
    </source>
</evidence>
<feature type="transmembrane region" description="Helical" evidence="10">
    <location>
        <begin position="197"/>
        <end position="223"/>
    </location>
</feature>
<dbReference type="FunFam" id="3.40.50.300:FF:000604">
    <property type="entry name" value="ABC transporter B family member 28"/>
    <property type="match status" value="1"/>
</dbReference>
<dbReference type="SUPFAM" id="SSF90123">
    <property type="entry name" value="ABC transporter transmembrane region"/>
    <property type="match status" value="2"/>
</dbReference>
<evidence type="ECO:0000256" key="8">
    <source>
        <dbReference type="ARBA" id="ARBA00023136"/>
    </source>
</evidence>
<dbReference type="InterPro" id="IPR050173">
    <property type="entry name" value="ABC_transporter_C-like"/>
</dbReference>
<dbReference type="PANTHER" id="PTHR24223">
    <property type="entry name" value="ATP-BINDING CASSETTE SUB-FAMILY C"/>
    <property type="match status" value="1"/>
</dbReference>
<gene>
    <name evidence="13" type="ORF">EZS28_021172</name>
</gene>
<dbReference type="GO" id="GO:0005737">
    <property type="term" value="C:cytoplasm"/>
    <property type="evidence" value="ECO:0007669"/>
    <property type="project" value="UniProtKB-ARBA"/>
</dbReference>
<keyword evidence="7 10" id="KW-1133">Transmembrane helix</keyword>
<evidence type="ECO:0000256" key="3">
    <source>
        <dbReference type="ARBA" id="ARBA00022692"/>
    </source>
</evidence>
<dbReference type="SUPFAM" id="SSF52540">
    <property type="entry name" value="P-loop containing nucleoside triphosphate hydrolases"/>
    <property type="match status" value="2"/>
</dbReference>
<keyword evidence="5" id="KW-0547">Nucleotide-binding</keyword>
<dbReference type="PROSITE" id="PS50893">
    <property type="entry name" value="ABC_TRANSPORTER_2"/>
    <property type="match status" value="2"/>
</dbReference>
<feature type="compositionally biased region" description="Basic residues" evidence="9">
    <location>
        <begin position="745"/>
        <end position="755"/>
    </location>
</feature>
<accession>A0A5J4VL43</accession>
<dbReference type="InterPro" id="IPR027417">
    <property type="entry name" value="P-loop_NTPase"/>
</dbReference>
<keyword evidence="3 10" id="KW-0812">Transmembrane</keyword>
<feature type="transmembrane region" description="Helical" evidence="10">
    <location>
        <begin position="922"/>
        <end position="942"/>
    </location>
</feature>
<keyword evidence="2" id="KW-0813">Transport</keyword>
<keyword evidence="4" id="KW-0677">Repeat</keyword>
<dbReference type="GO" id="GO:0016020">
    <property type="term" value="C:membrane"/>
    <property type="evidence" value="ECO:0007669"/>
    <property type="project" value="UniProtKB-SubCell"/>
</dbReference>
<feature type="domain" description="ABC transporter" evidence="11">
    <location>
        <begin position="521"/>
        <end position="741"/>
    </location>
</feature>
<feature type="transmembrane region" description="Helical" evidence="10">
    <location>
        <begin position="114"/>
        <end position="137"/>
    </location>
</feature>
<dbReference type="InterPro" id="IPR003439">
    <property type="entry name" value="ABC_transporter-like_ATP-bd"/>
</dbReference>
<feature type="compositionally biased region" description="Basic and acidic residues" evidence="9">
    <location>
        <begin position="756"/>
        <end position="779"/>
    </location>
</feature>
<feature type="transmembrane region" description="Helical" evidence="10">
    <location>
        <begin position="948"/>
        <end position="968"/>
    </location>
</feature>
<protein>
    <submittedName>
        <fullName evidence="13">ABC transporter: Multidrug resistance-associated protein, ATP binding protein</fullName>
    </submittedName>
</protein>